<dbReference type="CTD" id="7385"/>
<sequence>MMSMSGLRPVFAGLSRRLYAAQVATATQSADKTPLPQESVQVSKLNNGLTVASLENHSPVSRIGLLVSAGCRYENTQNLGITHCLRSYANLTTSNATTFKITRGLDDIGASLEATTTRDHMLYSVQCLRTHIDTAASFLQAATTGQQFRPWEIKDYRQRVLFDLASVRDQLQIEVLENLHAAAFRDTVGRSLYAPEYMVDKIGTEMLLDYVNNMYTAENTALVGIGVDHGDLKSFGEKFDVKRGVKTETPAAKYAGGEIRTQRDSPYSYAAVAVQGASLSSKELLTLGVLQQLMGVGPYIKWGSQQASSKLNQAAGKATMLPFSASCFNMSYSDTGLFGIFAVTQGDQMGTMLKSMVGQMGAITKGNIEDKDLTRAKNQLKAAILMNLENQSTIFEDIGVQALCTGDYVTPAAMIAEVDAITGQDALQVAKRIFNGKLSMAASGDLGNTPYLDQLLSA</sequence>
<reference evidence="7" key="1">
    <citation type="submission" date="2025-08" db="UniProtKB">
        <authorList>
            <consortium name="RefSeq"/>
        </authorList>
    </citation>
    <scope>IDENTIFICATION</scope>
</reference>
<dbReference type="PANTHER" id="PTHR11851">
    <property type="entry name" value="METALLOPROTEASE"/>
    <property type="match status" value="1"/>
</dbReference>
<feature type="domain" description="Peptidase M16 N-terminal" evidence="4">
    <location>
        <begin position="51"/>
        <end position="196"/>
    </location>
</feature>
<evidence type="ECO:0000256" key="3">
    <source>
        <dbReference type="ARBA" id="ARBA00023128"/>
    </source>
</evidence>
<keyword evidence="2" id="KW-0809">Transit peptide</keyword>
<dbReference type="GeneID" id="110978604"/>
<dbReference type="FunFam" id="3.30.830.10:FF:000039">
    <property type="entry name" value="Ubiquinol-cytochrome c reductase core subunit 2"/>
    <property type="match status" value="1"/>
</dbReference>
<evidence type="ECO:0000259" key="5">
    <source>
        <dbReference type="Pfam" id="PF05193"/>
    </source>
</evidence>
<dbReference type="InterPro" id="IPR050361">
    <property type="entry name" value="MPP/UQCRC_Complex"/>
</dbReference>
<evidence type="ECO:0000256" key="2">
    <source>
        <dbReference type="ARBA" id="ARBA00022946"/>
    </source>
</evidence>
<comment type="subcellular location">
    <subcellularLocation>
        <location evidence="1">Mitochondrion</location>
    </subcellularLocation>
</comment>
<dbReference type="AlphaFoldDB" id="A0A8B7Y864"/>
<dbReference type="PANTHER" id="PTHR11851:SF226">
    <property type="entry name" value="CYTOCHROME B-C1 COMPLEX SUBUNIT 2, MITOCHONDRIAL"/>
    <property type="match status" value="1"/>
</dbReference>
<dbReference type="OrthoDB" id="6369905at2759"/>
<feature type="domain" description="Peptidase M16 C-terminal" evidence="5">
    <location>
        <begin position="204"/>
        <end position="380"/>
    </location>
</feature>
<dbReference type="OMA" id="APKFALY"/>
<dbReference type="GO" id="GO:0046872">
    <property type="term" value="F:metal ion binding"/>
    <property type="evidence" value="ECO:0007669"/>
    <property type="project" value="InterPro"/>
</dbReference>
<dbReference type="GO" id="GO:0005739">
    <property type="term" value="C:mitochondrion"/>
    <property type="evidence" value="ECO:0007669"/>
    <property type="project" value="UniProtKB-SubCell"/>
</dbReference>
<dbReference type="Pfam" id="PF05193">
    <property type="entry name" value="Peptidase_M16_C"/>
    <property type="match status" value="1"/>
</dbReference>
<dbReference type="KEGG" id="aplc:110978604"/>
<dbReference type="Gene3D" id="3.30.830.10">
    <property type="entry name" value="Metalloenzyme, LuxS/M16 peptidase-like"/>
    <property type="match status" value="2"/>
</dbReference>
<name>A0A8B7Y864_ACAPL</name>
<dbReference type="SUPFAM" id="SSF63411">
    <property type="entry name" value="LuxS/MPP-like metallohydrolase"/>
    <property type="match status" value="2"/>
</dbReference>
<dbReference type="InterPro" id="IPR011765">
    <property type="entry name" value="Pept_M16_N"/>
</dbReference>
<evidence type="ECO:0000313" key="6">
    <source>
        <dbReference type="Proteomes" id="UP000694845"/>
    </source>
</evidence>
<keyword evidence="6" id="KW-1185">Reference proteome</keyword>
<evidence type="ECO:0000256" key="1">
    <source>
        <dbReference type="ARBA" id="ARBA00004173"/>
    </source>
</evidence>
<protein>
    <submittedName>
        <fullName evidence="7">Cytochrome b-c1 complex subunit 2, mitochondrial-like</fullName>
    </submittedName>
</protein>
<dbReference type="GO" id="GO:0016020">
    <property type="term" value="C:membrane"/>
    <property type="evidence" value="ECO:0007669"/>
    <property type="project" value="UniProtKB-ARBA"/>
</dbReference>
<gene>
    <name evidence="7" type="primary">LOC110978604</name>
</gene>
<proteinExistence type="predicted"/>
<dbReference type="FunFam" id="3.30.830.10:FF:000021">
    <property type="entry name" value="Cytochrome b-c1 complex subunit 2"/>
    <property type="match status" value="1"/>
</dbReference>
<dbReference type="InterPro" id="IPR007863">
    <property type="entry name" value="Peptidase_M16_C"/>
</dbReference>
<evidence type="ECO:0000313" key="7">
    <source>
        <dbReference type="RefSeq" id="XP_022089418.1"/>
    </source>
</evidence>
<keyword evidence="3" id="KW-0496">Mitochondrion</keyword>
<evidence type="ECO:0000259" key="4">
    <source>
        <dbReference type="Pfam" id="PF00675"/>
    </source>
</evidence>
<dbReference type="Proteomes" id="UP000694845">
    <property type="component" value="Unplaced"/>
</dbReference>
<dbReference type="RefSeq" id="XP_022089418.1">
    <property type="nucleotide sequence ID" value="XM_022233726.1"/>
</dbReference>
<accession>A0A8B7Y864</accession>
<organism evidence="6 7">
    <name type="scientific">Acanthaster planci</name>
    <name type="common">Crown-of-thorns starfish</name>
    <dbReference type="NCBI Taxonomy" id="133434"/>
    <lineage>
        <taxon>Eukaryota</taxon>
        <taxon>Metazoa</taxon>
        <taxon>Echinodermata</taxon>
        <taxon>Eleutherozoa</taxon>
        <taxon>Asterozoa</taxon>
        <taxon>Asteroidea</taxon>
        <taxon>Valvatacea</taxon>
        <taxon>Valvatida</taxon>
        <taxon>Acanthasteridae</taxon>
        <taxon>Acanthaster</taxon>
    </lineage>
</organism>
<dbReference type="Pfam" id="PF00675">
    <property type="entry name" value="Peptidase_M16"/>
    <property type="match status" value="1"/>
</dbReference>
<dbReference type="InterPro" id="IPR011249">
    <property type="entry name" value="Metalloenz_LuxS/M16"/>
</dbReference>